<name>A0ABR5SLT5_9BACT</name>
<dbReference type="CDD" id="cd06163">
    <property type="entry name" value="S2P-M50_PDZ_RseP-like"/>
    <property type="match status" value="1"/>
</dbReference>
<keyword evidence="6 11" id="KW-0378">Hydrolase</keyword>
<dbReference type="EMBL" id="LNQR01000027">
    <property type="protein sequence ID" value="KWT91867.1"/>
    <property type="molecule type" value="Genomic_DNA"/>
</dbReference>
<evidence type="ECO:0000256" key="6">
    <source>
        <dbReference type="ARBA" id="ARBA00022801"/>
    </source>
</evidence>
<evidence type="ECO:0000313" key="14">
    <source>
        <dbReference type="Proteomes" id="UP000060487"/>
    </source>
</evidence>
<evidence type="ECO:0000256" key="7">
    <source>
        <dbReference type="ARBA" id="ARBA00022833"/>
    </source>
</evidence>
<evidence type="ECO:0000256" key="4">
    <source>
        <dbReference type="ARBA" id="ARBA00022670"/>
    </source>
</evidence>
<keyword evidence="11" id="KW-0479">Metal-binding</keyword>
<dbReference type="InterPro" id="IPR004387">
    <property type="entry name" value="Pept_M50_Zn"/>
</dbReference>
<dbReference type="InterPro" id="IPR036034">
    <property type="entry name" value="PDZ_sf"/>
</dbReference>
<dbReference type="EC" id="3.4.24.-" evidence="11"/>
<feature type="transmembrane region" description="Helical" evidence="11">
    <location>
        <begin position="6"/>
        <end position="25"/>
    </location>
</feature>
<dbReference type="Gene3D" id="2.30.42.10">
    <property type="match status" value="1"/>
</dbReference>
<keyword evidence="9 11" id="KW-0482">Metalloprotease</keyword>
<comment type="cofactor">
    <cofactor evidence="1 11">
        <name>Zn(2+)</name>
        <dbReference type="ChEBI" id="CHEBI:29105"/>
    </cofactor>
</comment>
<keyword evidence="5 11" id="KW-0812">Transmembrane</keyword>
<evidence type="ECO:0000256" key="9">
    <source>
        <dbReference type="ARBA" id="ARBA00023049"/>
    </source>
</evidence>
<evidence type="ECO:0000256" key="2">
    <source>
        <dbReference type="ARBA" id="ARBA00004141"/>
    </source>
</evidence>
<feature type="transmembrane region" description="Helical" evidence="11">
    <location>
        <begin position="240"/>
        <end position="267"/>
    </location>
</feature>
<dbReference type="PANTHER" id="PTHR42837">
    <property type="entry name" value="REGULATOR OF SIGMA-E PROTEASE RSEP"/>
    <property type="match status" value="1"/>
</dbReference>
<gene>
    <name evidence="13" type="ORF">ASN18_0670</name>
</gene>
<dbReference type="Proteomes" id="UP000060487">
    <property type="component" value="Unassembled WGS sequence"/>
</dbReference>
<protein>
    <recommendedName>
        <fullName evidence="11">Zinc metalloprotease</fullName>
        <ecNumber evidence="11">3.4.24.-</ecNumber>
    </recommendedName>
</protein>
<dbReference type="Pfam" id="PF02163">
    <property type="entry name" value="Peptidase_M50"/>
    <property type="match status" value="1"/>
</dbReference>
<keyword evidence="14" id="KW-1185">Reference proteome</keyword>
<feature type="domain" description="Peptidase M50" evidence="12">
    <location>
        <begin position="5"/>
        <end position="341"/>
    </location>
</feature>
<evidence type="ECO:0000256" key="10">
    <source>
        <dbReference type="ARBA" id="ARBA00023136"/>
    </source>
</evidence>
<evidence type="ECO:0000256" key="8">
    <source>
        <dbReference type="ARBA" id="ARBA00022989"/>
    </source>
</evidence>
<keyword evidence="8 11" id="KW-1133">Transmembrane helix</keyword>
<dbReference type="CDD" id="cd23081">
    <property type="entry name" value="cpPDZ_EcRseP-like"/>
    <property type="match status" value="1"/>
</dbReference>
<organism evidence="13 14">
    <name type="scientific">Candidatus Magnetominusculus xianensis</name>
    <dbReference type="NCBI Taxonomy" id="1748249"/>
    <lineage>
        <taxon>Bacteria</taxon>
        <taxon>Pseudomonadati</taxon>
        <taxon>Nitrospirota</taxon>
        <taxon>Nitrospiria</taxon>
        <taxon>Nitrospirales</taxon>
        <taxon>Nitrospiraceae</taxon>
        <taxon>Candidatus Magnetominusculus</taxon>
    </lineage>
</organism>
<sequence length="360" mass="39309">MTIVYAVLLLGILIFVHELGHFIFAKAVGIKVTKFSLGMGPKLIGRKYGDTEYVLSAFLIGGYVKMHGDEMASSADAQDIEEKDRAFFTQPIYKRAIVVVAGSLFNIFFAVLLFSLIFLTGVPRYLSVVGDVGKDTPAMRAGLKPGDVIMRIGATEIKFWEEMTEIIHESPGKPLDFTIKGADGTSRNITITPESKLSKNIFGEETRMGLIGISPSGDSNKVAYGVFDSIVMGFVKTWEVIVLLLLSIVKLFQSVIPANTIGGPIMIFQMAAKQSSGGFLSFIMFMAVISINLGVFNLFPIPILDGGHMVYLAIEALRKKPLSEQAIAISQKIGLALLLMLMAFAMYNDVVRIFTGEKLP</sequence>
<evidence type="ECO:0000256" key="1">
    <source>
        <dbReference type="ARBA" id="ARBA00001947"/>
    </source>
</evidence>
<keyword evidence="10 11" id="KW-0472">Membrane</keyword>
<keyword evidence="4" id="KW-0645">Protease</keyword>
<dbReference type="InterPro" id="IPR008915">
    <property type="entry name" value="Peptidase_M50"/>
</dbReference>
<comment type="caution">
    <text evidence="13">The sequence shown here is derived from an EMBL/GenBank/DDBJ whole genome shotgun (WGS) entry which is preliminary data.</text>
</comment>
<evidence type="ECO:0000256" key="3">
    <source>
        <dbReference type="ARBA" id="ARBA00007931"/>
    </source>
</evidence>
<dbReference type="PANTHER" id="PTHR42837:SF2">
    <property type="entry name" value="MEMBRANE METALLOPROTEASE ARASP2, CHLOROPLASTIC-RELATED"/>
    <property type="match status" value="1"/>
</dbReference>
<feature type="transmembrane region" description="Helical" evidence="11">
    <location>
        <begin position="96"/>
        <end position="119"/>
    </location>
</feature>
<dbReference type="SUPFAM" id="SSF50156">
    <property type="entry name" value="PDZ domain-like"/>
    <property type="match status" value="1"/>
</dbReference>
<evidence type="ECO:0000256" key="5">
    <source>
        <dbReference type="ARBA" id="ARBA00022692"/>
    </source>
</evidence>
<evidence type="ECO:0000313" key="13">
    <source>
        <dbReference type="EMBL" id="KWT91867.1"/>
    </source>
</evidence>
<feature type="transmembrane region" description="Helical" evidence="11">
    <location>
        <begin position="279"/>
        <end position="299"/>
    </location>
</feature>
<dbReference type="NCBIfam" id="TIGR00054">
    <property type="entry name" value="RIP metalloprotease RseP"/>
    <property type="match status" value="1"/>
</dbReference>
<keyword evidence="7 11" id="KW-0862">Zinc</keyword>
<evidence type="ECO:0000256" key="11">
    <source>
        <dbReference type="RuleBase" id="RU362031"/>
    </source>
</evidence>
<reference evidence="13 14" key="1">
    <citation type="submission" date="2015-11" db="EMBL/GenBank/DDBJ databases">
        <authorList>
            <person name="Lin W."/>
        </authorList>
    </citation>
    <scope>NUCLEOTIDE SEQUENCE [LARGE SCALE GENOMIC DNA]</scope>
    <source>
        <strain evidence="13 14">HCH-1</strain>
    </source>
</reference>
<dbReference type="GO" id="GO:0008237">
    <property type="term" value="F:metallopeptidase activity"/>
    <property type="evidence" value="ECO:0007669"/>
    <property type="project" value="UniProtKB-KW"/>
</dbReference>
<evidence type="ECO:0000259" key="12">
    <source>
        <dbReference type="Pfam" id="PF02163"/>
    </source>
</evidence>
<feature type="transmembrane region" description="Helical" evidence="11">
    <location>
        <begin position="326"/>
        <end position="347"/>
    </location>
</feature>
<comment type="similarity">
    <text evidence="3 11">Belongs to the peptidase M50B family.</text>
</comment>
<dbReference type="RefSeq" id="WP_085051198.1">
    <property type="nucleotide sequence ID" value="NZ_LNQR01000027.1"/>
</dbReference>
<accession>A0ABR5SLT5</accession>
<proteinExistence type="inferred from homology"/>
<comment type="subcellular location">
    <subcellularLocation>
        <location evidence="2">Membrane</location>
        <topology evidence="2">Multi-pass membrane protein</topology>
    </subcellularLocation>
</comment>